<dbReference type="InterPro" id="IPR050624">
    <property type="entry name" value="HTH-type_Tx_Regulator"/>
</dbReference>
<dbReference type="PANTHER" id="PTHR43479:SF11">
    <property type="entry name" value="ACREF_ENVCD OPERON REPRESSOR-RELATED"/>
    <property type="match status" value="1"/>
</dbReference>
<evidence type="ECO:0000256" key="2">
    <source>
        <dbReference type="PROSITE-ProRule" id="PRU00335"/>
    </source>
</evidence>
<dbReference type="PROSITE" id="PS50977">
    <property type="entry name" value="HTH_TETR_2"/>
    <property type="match status" value="1"/>
</dbReference>
<dbReference type="InterPro" id="IPR009057">
    <property type="entry name" value="Homeodomain-like_sf"/>
</dbReference>
<dbReference type="Proteomes" id="UP001172082">
    <property type="component" value="Unassembled WGS sequence"/>
</dbReference>
<feature type="domain" description="HTH tetR-type" evidence="3">
    <location>
        <begin position="14"/>
        <end position="74"/>
    </location>
</feature>
<dbReference type="RefSeq" id="WP_346750045.1">
    <property type="nucleotide sequence ID" value="NZ_JAUJEA010000001.1"/>
</dbReference>
<name>A0ABT8KID9_9BACT</name>
<dbReference type="InterPro" id="IPR023772">
    <property type="entry name" value="DNA-bd_HTH_TetR-type_CS"/>
</dbReference>
<dbReference type="PRINTS" id="PR00455">
    <property type="entry name" value="HTHTETR"/>
</dbReference>
<proteinExistence type="predicted"/>
<evidence type="ECO:0000313" key="5">
    <source>
        <dbReference type="Proteomes" id="UP001172082"/>
    </source>
</evidence>
<dbReference type="EMBL" id="JAUJEA010000001">
    <property type="protein sequence ID" value="MDN5200018.1"/>
    <property type="molecule type" value="Genomic_DNA"/>
</dbReference>
<dbReference type="Gene3D" id="1.10.357.10">
    <property type="entry name" value="Tetracycline Repressor, domain 2"/>
    <property type="match status" value="1"/>
</dbReference>
<reference evidence="4" key="1">
    <citation type="submission" date="2023-06" db="EMBL/GenBank/DDBJ databases">
        <title>Genomic of Parafulvivirga corallium.</title>
        <authorList>
            <person name="Wang G."/>
        </authorList>
    </citation>
    <scope>NUCLEOTIDE SEQUENCE</scope>
    <source>
        <strain evidence="4">BMA10</strain>
    </source>
</reference>
<dbReference type="InterPro" id="IPR001647">
    <property type="entry name" value="HTH_TetR"/>
</dbReference>
<dbReference type="PANTHER" id="PTHR43479">
    <property type="entry name" value="ACREF/ENVCD OPERON REPRESSOR-RELATED"/>
    <property type="match status" value="1"/>
</dbReference>
<sequence>MSPKSKEQFAALRKKSKEKILMAALEVFAEKGYHASSVEGVAKRANISKGLIYNYFSSKEALLKELLNVLMHEGSEMIRKMDLDKSNEAFGYFMNTFKKSLVEKRKFWKLNASLALQEEVGRFDFVKEIVQNQIQGYLKLMEHILEKRGFENPKMEAMLLGSILDGISFQYVVVGESYPLDKVVDHVIAKYSAKNEPD</sequence>
<evidence type="ECO:0000256" key="1">
    <source>
        <dbReference type="ARBA" id="ARBA00023125"/>
    </source>
</evidence>
<feature type="DNA-binding region" description="H-T-H motif" evidence="2">
    <location>
        <begin position="37"/>
        <end position="56"/>
    </location>
</feature>
<keyword evidence="5" id="KW-1185">Reference proteome</keyword>
<comment type="caution">
    <text evidence="4">The sequence shown here is derived from an EMBL/GenBank/DDBJ whole genome shotgun (WGS) entry which is preliminary data.</text>
</comment>
<dbReference type="Pfam" id="PF00440">
    <property type="entry name" value="TetR_N"/>
    <property type="match status" value="1"/>
</dbReference>
<accession>A0ABT8KID9</accession>
<gene>
    <name evidence="4" type="ORF">QQ008_01565</name>
</gene>
<evidence type="ECO:0000313" key="4">
    <source>
        <dbReference type="EMBL" id="MDN5200018.1"/>
    </source>
</evidence>
<organism evidence="4 5">
    <name type="scientific">Splendidivirga corallicola</name>
    <dbReference type="NCBI Taxonomy" id="3051826"/>
    <lineage>
        <taxon>Bacteria</taxon>
        <taxon>Pseudomonadati</taxon>
        <taxon>Bacteroidota</taxon>
        <taxon>Cytophagia</taxon>
        <taxon>Cytophagales</taxon>
        <taxon>Splendidivirgaceae</taxon>
        <taxon>Splendidivirga</taxon>
    </lineage>
</organism>
<dbReference type="PROSITE" id="PS01081">
    <property type="entry name" value="HTH_TETR_1"/>
    <property type="match status" value="1"/>
</dbReference>
<keyword evidence="1 2" id="KW-0238">DNA-binding</keyword>
<dbReference type="SUPFAM" id="SSF46689">
    <property type="entry name" value="Homeodomain-like"/>
    <property type="match status" value="1"/>
</dbReference>
<evidence type="ECO:0000259" key="3">
    <source>
        <dbReference type="PROSITE" id="PS50977"/>
    </source>
</evidence>
<protein>
    <submittedName>
        <fullName evidence="4">TetR/AcrR family transcriptional regulator</fullName>
    </submittedName>
</protein>